<keyword evidence="10" id="KW-0325">Glycoprotein</keyword>
<dbReference type="SUPFAM" id="SSF52343">
    <property type="entry name" value="Ferredoxin reductase-like, C-terminal NADP-linked domain"/>
    <property type="match status" value="1"/>
</dbReference>
<evidence type="ECO:0000256" key="1">
    <source>
        <dbReference type="ARBA" id="ARBA00004141"/>
    </source>
</evidence>
<organism evidence="13 14">
    <name type="scientific">Zasmidium cellare</name>
    <name type="common">Wine cellar mold</name>
    <name type="synonym">Racodium cellare</name>
    <dbReference type="NCBI Taxonomy" id="395010"/>
    <lineage>
        <taxon>Eukaryota</taxon>
        <taxon>Fungi</taxon>
        <taxon>Dikarya</taxon>
        <taxon>Ascomycota</taxon>
        <taxon>Pezizomycotina</taxon>
        <taxon>Dothideomycetes</taxon>
        <taxon>Dothideomycetidae</taxon>
        <taxon>Mycosphaerellales</taxon>
        <taxon>Mycosphaerellaceae</taxon>
        <taxon>Zasmidium</taxon>
    </lineage>
</organism>
<dbReference type="EMBL" id="JAXOVC010000003">
    <property type="protein sequence ID" value="KAK4503445.1"/>
    <property type="molecule type" value="Genomic_DNA"/>
</dbReference>
<dbReference type="Pfam" id="PF08022">
    <property type="entry name" value="FAD_binding_8"/>
    <property type="match status" value="1"/>
</dbReference>
<keyword evidence="8" id="KW-0406">Ion transport</keyword>
<protein>
    <recommendedName>
        <fullName evidence="12">FAD-binding FR-type domain-containing protein</fullName>
    </recommendedName>
</protein>
<feature type="transmembrane region" description="Helical" evidence="11">
    <location>
        <begin position="295"/>
        <end position="313"/>
    </location>
</feature>
<dbReference type="CDD" id="cd06186">
    <property type="entry name" value="NOX_Duox_like_FAD_NADP"/>
    <property type="match status" value="1"/>
</dbReference>
<dbReference type="InterPro" id="IPR013130">
    <property type="entry name" value="Fe3_Rdtase_TM_dom"/>
</dbReference>
<feature type="transmembrane region" description="Helical" evidence="11">
    <location>
        <begin position="185"/>
        <end position="208"/>
    </location>
</feature>
<dbReference type="Pfam" id="PF01794">
    <property type="entry name" value="Ferric_reduct"/>
    <property type="match status" value="1"/>
</dbReference>
<evidence type="ECO:0000256" key="3">
    <source>
        <dbReference type="ARBA" id="ARBA00022448"/>
    </source>
</evidence>
<evidence type="ECO:0000259" key="12">
    <source>
        <dbReference type="PROSITE" id="PS51384"/>
    </source>
</evidence>
<dbReference type="SFLD" id="SFLDG01168">
    <property type="entry name" value="Ferric_reductase_subgroup_(FRE"/>
    <property type="match status" value="1"/>
</dbReference>
<evidence type="ECO:0000256" key="5">
    <source>
        <dbReference type="ARBA" id="ARBA00022982"/>
    </source>
</evidence>
<dbReference type="Pfam" id="PF08030">
    <property type="entry name" value="NAD_binding_6"/>
    <property type="match status" value="1"/>
</dbReference>
<feature type="domain" description="FAD-binding FR-type" evidence="12">
    <location>
        <begin position="288"/>
        <end position="467"/>
    </location>
</feature>
<dbReference type="Gene3D" id="3.40.50.80">
    <property type="entry name" value="Nucleotide-binding domain of ferredoxin-NADP reductase (FNR) module"/>
    <property type="match status" value="1"/>
</dbReference>
<evidence type="ECO:0000256" key="10">
    <source>
        <dbReference type="ARBA" id="ARBA00023180"/>
    </source>
</evidence>
<dbReference type="PANTHER" id="PTHR32361:SF9">
    <property type="entry name" value="FERRIC REDUCTASE TRANSMEMBRANE COMPONENT 3-RELATED"/>
    <property type="match status" value="1"/>
</dbReference>
<dbReference type="PROSITE" id="PS51384">
    <property type="entry name" value="FAD_FR"/>
    <property type="match status" value="1"/>
</dbReference>
<evidence type="ECO:0000256" key="9">
    <source>
        <dbReference type="ARBA" id="ARBA00023136"/>
    </source>
</evidence>
<evidence type="ECO:0000313" key="13">
    <source>
        <dbReference type="EMBL" id="KAK4503445.1"/>
    </source>
</evidence>
<reference evidence="13 14" key="1">
    <citation type="journal article" date="2023" name="G3 (Bethesda)">
        <title>A chromosome-level genome assembly of Zasmidium syzygii isolated from banana leaves.</title>
        <authorList>
            <person name="van Westerhoven A.C."/>
            <person name="Mehrabi R."/>
            <person name="Talebi R."/>
            <person name="Steentjes M.B.F."/>
            <person name="Corcolon B."/>
            <person name="Chong P.A."/>
            <person name="Kema G.H.J."/>
            <person name="Seidl M.F."/>
        </authorList>
    </citation>
    <scope>NUCLEOTIDE SEQUENCE [LARGE SCALE GENOMIC DNA]</scope>
    <source>
        <strain evidence="13 14">P124</strain>
    </source>
</reference>
<keyword evidence="14" id="KW-1185">Reference proteome</keyword>
<feature type="transmembrane region" description="Helical" evidence="11">
    <location>
        <begin position="79"/>
        <end position="97"/>
    </location>
</feature>
<evidence type="ECO:0000313" key="14">
    <source>
        <dbReference type="Proteomes" id="UP001305779"/>
    </source>
</evidence>
<keyword evidence="9 11" id="KW-0472">Membrane</keyword>
<feature type="transmembrane region" description="Helical" evidence="11">
    <location>
        <begin position="154"/>
        <end position="173"/>
    </location>
</feature>
<proteinExistence type="inferred from homology"/>
<keyword evidence="7" id="KW-0560">Oxidoreductase</keyword>
<feature type="transmembrane region" description="Helical" evidence="11">
    <location>
        <begin position="270"/>
        <end position="288"/>
    </location>
</feature>
<dbReference type="InterPro" id="IPR017927">
    <property type="entry name" value="FAD-bd_FR_type"/>
</dbReference>
<dbReference type="InterPro" id="IPR013121">
    <property type="entry name" value="Fe_red_NAD-bd_6"/>
</dbReference>
<comment type="caution">
    <text evidence="13">The sequence shown here is derived from an EMBL/GenBank/DDBJ whole genome shotgun (WGS) entry which is preliminary data.</text>
</comment>
<name>A0ABR0EQM4_ZASCE</name>
<evidence type="ECO:0000256" key="8">
    <source>
        <dbReference type="ARBA" id="ARBA00023065"/>
    </source>
</evidence>
<evidence type="ECO:0000256" key="2">
    <source>
        <dbReference type="ARBA" id="ARBA00006278"/>
    </source>
</evidence>
<evidence type="ECO:0000256" key="4">
    <source>
        <dbReference type="ARBA" id="ARBA00022692"/>
    </source>
</evidence>
<comment type="similarity">
    <text evidence="2">Belongs to the ferric reductase (FRE) family.</text>
</comment>
<comment type="subcellular location">
    <subcellularLocation>
        <location evidence="1">Membrane</location>
        <topology evidence="1">Multi-pass membrane protein</topology>
    </subcellularLocation>
</comment>
<gene>
    <name evidence="13" type="ORF">PRZ48_004360</name>
</gene>
<dbReference type="Proteomes" id="UP001305779">
    <property type="component" value="Unassembled WGS sequence"/>
</dbReference>
<sequence>MASALFQAVRRHAGHSHEESTEMDMDMDMDMGGMSSSMSMEPLSAEGVNFSNSTQAAEFLDDLLDDTHLKVIGNAYARYFWYGVIVLIGIAALFNFLRWLTLQARLREAAQQRTSPAKPKTLPMRWLATITAMGREATYLQFSPSVTSMPYFKVPPMGTITLLVAYLAFVLALEFVNDDVAGAQYWQALGVRAGWLAVAQVPLLVLLINKNNVIGLLTGASYERLNVIHRWSARIMLLLAIFHFAFQSTGWQKYGLVGLEWRTDDCPKTGIAAVAILLWMNLTTAAPMRYFNYEFFVVQHIITFFGFIIAIMLHLPSTALTSRVYIYIPIGIYLLDRMIRTARLAWNNIRAGRATLTLLDGGVTKVRVSCKAVKYWRPGSHAIISMPRFGFMQSHPATIVSTPRSHGGDLVFILKSHKGFTKRIMENANGSATALISKEGEEGAAPASQITTHTAFIDGPYGASQSDFAAFDSICLIAGSTGVTFSMSILRGIADRASHIGKRLPVRRIHFVWCVKDTHWASWISEELAAVDGMLQAAGIELIISIYVTCADKFTNPGSVVRDCACECDKSKGPCCCVLVDEDEKGEEVDVISPSKAPVSVRDISSSAASRNVDTSMIGRRMPNLPCAVFYSGRPQFHAVISDLLDNADGEAGIAACGPLGLTQEVRNTVVRLSDERAIHKGTGAQGCYLHVESSV</sequence>
<evidence type="ECO:0000256" key="6">
    <source>
        <dbReference type="ARBA" id="ARBA00022989"/>
    </source>
</evidence>
<keyword evidence="6 11" id="KW-1133">Transmembrane helix</keyword>
<keyword evidence="4 11" id="KW-0812">Transmembrane</keyword>
<dbReference type="InterPro" id="IPR051410">
    <property type="entry name" value="Ferric/Cupric_Reductase"/>
</dbReference>
<evidence type="ECO:0000256" key="11">
    <source>
        <dbReference type="SAM" id="Phobius"/>
    </source>
</evidence>
<keyword evidence="5" id="KW-0249">Electron transport</keyword>
<accession>A0ABR0EQM4</accession>
<dbReference type="InterPro" id="IPR039261">
    <property type="entry name" value="FNR_nucleotide-bd"/>
</dbReference>
<keyword evidence="3" id="KW-0813">Transport</keyword>
<dbReference type="SFLD" id="SFLDS00052">
    <property type="entry name" value="Ferric_Reductase_Domain"/>
    <property type="match status" value="1"/>
</dbReference>
<evidence type="ECO:0000256" key="7">
    <source>
        <dbReference type="ARBA" id="ARBA00023002"/>
    </source>
</evidence>
<dbReference type="PANTHER" id="PTHR32361">
    <property type="entry name" value="FERRIC/CUPRIC REDUCTASE TRANSMEMBRANE COMPONENT"/>
    <property type="match status" value="1"/>
</dbReference>
<feature type="transmembrane region" description="Helical" evidence="11">
    <location>
        <begin position="231"/>
        <end position="250"/>
    </location>
</feature>
<dbReference type="InterPro" id="IPR013112">
    <property type="entry name" value="FAD-bd_8"/>
</dbReference>